<name>A0A9X2ZES5_9FLAO</name>
<keyword evidence="4" id="KW-1185">Reference proteome</keyword>
<dbReference type="InterPro" id="IPR025565">
    <property type="entry name" value="DUF4328"/>
</dbReference>
<dbReference type="AlphaFoldDB" id="A0A9X2ZES5"/>
<sequence length="231" mass="26219">MEELRPNEQRGKIAITLIWIMLALEIISLISGVLQYNLIQNAMAGGTISTDAANANDSREQIIGIIYLITYIVSGITFIQWFRRAYYNLHIITGPLSHTEGWAAGSWFLPFINLYRPYQIMEELYKKTKFFLDRNKITTTSSLSTASLPLWWALWIISSILGQFVFRYSMKAVTIDQLNTSTISSIALNIIGIPLALIAIKIIKDYSRVEPMLINVEGAEKHLNTTDILIE</sequence>
<keyword evidence="1" id="KW-0472">Membrane</keyword>
<feature type="transmembrane region" description="Helical" evidence="1">
    <location>
        <begin position="12"/>
        <end position="34"/>
    </location>
</feature>
<dbReference type="Proteomes" id="UP001151079">
    <property type="component" value="Unassembled WGS sequence"/>
</dbReference>
<dbReference type="RefSeq" id="WP_264205371.1">
    <property type="nucleotide sequence ID" value="NZ_JAOZEW010000004.1"/>
</dbReference>
<evidence type="ECO:0000256" key="1">
    <source>
        <dbReference type="SAM" id="Phobius"/>
    </source>
</evidence>
<keyword evidence="1" id="KW-0812">Transmembrane</keyword>
<accession>A0A9X2ZES5</accession>
<dbReference type="Pfam" id="PF14219">
    <property type="entry name" value="DUF4328"/>
    <property type="match status" value="1"/>
</dbReference>
<feature type="transmembrane region" description="Helical" evidence="1">
    <location>
        <begin position="62"/>
        <end position="82"/>
    </location>
</feature>
<proteinExistence type="predicted"/>
<keyword evidence="1" id="KW-1133">Transmembrane helix</keyword>
<gene>
    <name evidence="3" type="ORF">OIU83_06015</name>
</gene>
<feature type="transmembrane region" description="Helical" evidence="1">
    <location>
        <begin position="182"/>
        <end position="203"/>
    </location>
</feature>
<protein>
    <submittedName>
        <fullName evidence="3">DUF4328 domain-containing protein</fullName>
    </submittedName>
</protein>
<dbReference type="EMBL" id="JAOZEW010000004">
    <property type="protein sequence ID" value="MCV9927197.1"/>
    <property type="molecule type" value="Genomic_DNA"/>
</dbReference>
<organism evidence="3 4">
    <name type="scientific">Flavobacterium shii</name>
    <dbReference type="NCBI Taxonomy" id="2987687"/>
    <lineage>
        <taxon>Bacteria</taxon>
        <taxon>Pseudomonadati</taxon>
        <taxon>Bacteroidota</taxon>
        <taxon>Flavobacteriia</taxon>
        <taxon>Flavobacteriales</taxon>
        <taxon>Flavobacteriaceae</taxon>
        <taxon>Flavobacterium</taxon>
    </lineage>
</organism>
<evidence type="ECO:0000259" key="2">
    <source>
        <dbReference type="Pfam" id="PF14219"/>
    </source>
</evidence>
<evidence type="ECO:0000313" key="3">
    <source>
        <dbReference type="EMBL" id="MCV9927197.1"/>
    </source>
</evidence>
<comment type="caution">
    <text evidence="3">The sequence shown here is derived from an EMBL/GenBank/DDBJ whole genome shotgun (WGS) entry which is preliminary data.</text>
</comment>
<evidence type="ECO:0000313" key="4">
    <source>
        <dbReference type="Proteomes" id="UP001151079"/>
    </source>
</evidence>
<reference evidence="3" key="1">
    <citation type="submission" date="2022-10" db="EMBL/GenBank/DDBJ databases">
        <title>Two novel species of Flavobacterium.</title>
        <authorList>
            <person name="Liu Q."/>
            <person name="Xin Y.-H."/>
        </authorList>
    </citation>
    <scope>NUCLEOTIDE SEQUENCE</scope>
    <source>
        <strain evidence="3">LS1R49</strain>
    </source>
</reference>
<feature type="domain" description="DUF4328" evidence="2">
    <location>
        <begin position="47"/>
        <end position="207"/>
    </location>
</feature>
<feature type="transmembrane region" description="Helical" evidence="1">
    <location>
        <begin position="150"/>
        <end position="170"/>
    </location>
</feature>